<proteinExistence type="predicted"/>
<dbReference type="EMBL" id="CAJOBH010226484">
    <property type="protein sequence ID" value="CAF5052923.1"/>
    <property type="molecule type" value="Genomic_DNA"/>
</dbReference>
<accession>A0A8S3EHF1</accession>
<dbReference type="Proteomes" id="UP000681967">
    <property type="component" value="Unassembled WGS sequence"/>
</dbReference>
<organism evidence="1 2">
    <name type="scientific">Rotaria magnacalcarata</name>
    <dbReference type="NCBI Taxonomy" id="392030"/>
    <lineage>
        <taxon>Eukaryota</taxon>
        <taxon>Metazoa</taxon>
        <taxon>Spiralia</taxon>
        <taxon>Gnathifera</taxon>
        <taxon>Rotifera</taxon>
        <taxon>Eurotatoria</taxon>
        <taxon>Bdelloidea</taxon>
        <taxon>Philodinida</taxon>
        <taxon>Philodinidae</taxon>
        <taxon>Rotaria</taxon>
    </lineage>
</organism>
<gene>
    <name evidence="1" type="ORF">BYL167_LOCUS58298</name>
</gene>
<protein>
    <submittedName>
        <fullName evidence="1">Uncharacterized protein</fullName>
    </submittedName>
</protein>
<evidence type="ECO:0000313" key="2">
    <source>
        <dbReference type="Proteomes" id="UP000681967"/>
    </source>
</evidence>
<name>A0A8S3EHF1_9BILA</name>
<reference evidence="1" key="1">
    <citation type="submission" date="2021-02" db="EMBL/GenBank/DDBJ databases">
        <authorList>
            <person name="Nowell W R."/>
        </authorList>
    </citation>
    <scope>NUCLEOTIDE SEQUENCE</scope>
</reference>
<comment type="caution">
    <text evidence="1">The sequence shown here is derived from an EMBL/GenBank/DDBJ whole genome shotgun (WGS) entry which is preliminary data.</text>
</comment>
<feature type="non-terminal residue" evidence="1">
    <location>
        <position position="26"/>
    </location>
</feature>
<evidence type="ECO:0000313" key="1">
    <source>
        <dbReference type="EMBL" id="CAF5052923.1"/>
    </source>
</evidence>
<sequence length="26" mass="2942">MNPSASSQLKENALDVIRLFRVPDLQ</sequence>
<dbReference type="AlphaFoldDB" id="A0A8S3EHF1"/>